<feature type="transmembrane region" description="Helical" evidence="2">
    <location>
        <begin position="44"/>
        <end position="64"/>
    </location>
</feature>
<organism evidence="3 4">
    <name type="scientific">Roseisolibacter agri</name>
    <dbReference type="NCBI Taxonomy" id="2014610"/>
    <lineage>
        <taxon>Bacteria</taxon>
        <taxon>Pseudomonadati</taxon>
        <taxon>Gemmatimonadota</taxon>
        <taxon>Gemmatimonadia</taxon>
        <taxon>Gemmatimonadales</taxon>
        <taxon>Gemmatimonadaceae</taxon>
        <taxon>Roseisolibacter</taxon>
    </lineage>
</organism>
<dbReference type="AlphaFoldDB" id="A0AA37QA47"/>
<feature type="compositionally biased region" description="Basic and acidic residues" evidence="1">
    <location>
        <begin position="71"/>
        <end position="80"/>
    </location>
</feature>
<keyword evidence="4" id="KW-1185">Reference proteome</keyword>
<feature type="region of interest" description="Disordered" evidence="1">
    <location>
        <begin position="69"/>
        <end position="133"/>
    </location>
</feature>
<feature type="transmembrane region" description="Helical" evidence="2">
    <location>
        <begin position="7"/>
        <end position="32"/>
    </location>
</feature>
<protein>
    <submittedName>
        <fullName evidence="3">Uncharacterized protein</fullName>
    </submittedName>
</protein>
<evidence type="ECO:0000313" key="4">
    <source>
        <dbReference type="Proteomes" id="UP001161325"/>
    </source>
</evidence>
<evidence type="ECO:0000256" key="1">
    <source>
        <dbReference type="SAM" id="MobiDB-lite"/>
    </source>
</evidence>
<keyword evidence="2" id="KW-0472">Membrane</keyword>
<dbReference type="RefSeq" id="WP_284350350.1">
    <property type="nucleotide sequence ID" value="NZ_BRXS01000003.1"/>
</dbReference>
<dbReference type="EMBL" id="BRXS01000003">
    <property type="protein sequence ID" value="GLC25891.1"/>
    <property type="molecule type" value="Genomic_DNA"/>
</dbReference>
<proteinExistence type="predicted"/>
<sequence>MHRRLGLTLLYGGAVVCALGALGFALGITVTISEALAWKIVRAAAYAAPLLVGVALMGGGAWILRATRAGRTTDTDRRADSASAPRAFPAERMGDAAPPAGRARRGMRATHPDETDRDVASPRAAHHPEGETS</sequence>
<dbReference type="Proteomes" id="UP001161325">
    <property type="component" value="Unassembled WGS sequence"/>
</dbReference>
<keyword evidence="2" id="KW-0812">Transmembrane</keyword>
<name>A0AA37QA47_9BACT</name>
<evidence type="ECO:0000256" key="2">
    <source>
        <dbReference type="SAM" id="Phobius"/>
    </source>
</evidence>
<accession>A0AA37QA47</accession>
<evidence type="ECO:0000313" key="3">
    <source>
        <dbReference type="EMBL" id="GLC25891.1"/>
    </source>
</evidence>
<reference evidence="3" key="1">
    <citation type="submission" date="2022-08" db="EMBL/GenBank/DDBJ databases">
        <title>Draft genome sequencing of Roseisolibacter agri AW1220.</title>
        <authorList>
            <person name="Tobiishi Y."/>
            <person name="Tonouchi A."/>
        </authorList>
    </citation>
    <scope>NUCLEOTIDE SEQUENCE</scope>
    <source>
        <strain evidence="3">AW1220</strain>
    </source>
</reference>
<gene>
    <name evidence="3" type="ORF">rosag_24040</name>
</gene>
<comment type="caution">
    <text evidence="3">The sequence shown here is derived from an EMBL/GenBank/DDBJ whole genome shotgun (WGS) entry which is preliminary data.</text>
</comment>
<feature type="compositionally biased region" description="Basic and acidic residues" evidence="1">
    <location>
        <begin position="110"/>
        <end position="133"/>
    </location>
</feature>
<keyword evidence="2" id="KW-1133">Transmembrane helix</keyword>